<dbReference type="EMBL" id="JANKHO010000769">
    <property type="protein sequence ID" value="KAJ3506413.1"/>
    <property type="molecule type" value="Genomic_DNA"/>
</dbReference>
<dbReference type="Proteomes" id="UP001148786">
    <property type="component" value="Unassembled WGS sequence"/>
</dbReference>
<name>A0A9W8JXX2_9AGAR</name>
<proteinExistence type="predicted"/>
<evidence type="ECO:0000259" key="1">
    <source>
        <dbReference type="Pfam" id="PF24764"/>
    </source>
</evidence>
<feature type="domain" description="Integrase core" evidence="1">
    <location>
        <begin position="169"/>
        <end position="346"/>
    </location>
</feature>
<evidence type="ECO:0000313" key="3">
    <source>
        <dbReference type="Proteomes" id="UP001148786"/>
    </source>
</evidence>
<dbReference type="OrthoDB" id="5392716at2759"/>
<evidence type="ECO:0000313" key="2">
    <source>
        <dbReference type="EMBL" id="KAJ3506413.1"/>
    </source>
</evidence>
<dbReference type="PANTHER" id="PTHR46177">
    <property type="entry name" value="INTEGRASE CATALYTIC DOMAIN-CONTAINING PROTEIN"/>
    <property type="match status" value="1"/>
</dbReference>
<dbReference type="InterPro" id="IPR058913">
    <property type="entry name" value="Integrase_dom_put"/>
</dbReference>
<comment type="caution">
    <text evidence="2">The sequence shown here is derived from an EMBL/GenBank/DDBJ whole genome shotgun (WGS) entry which is preliminary data.</text>
</comment>
<protein>
    <recommendedName>
        <fullName evidence="1">Integrase core domain-containing protein</fullName>
    </recommendedName>
</protein>
<dbReference type="AlphaFoldDB" id="A0A9W8JXX2"/>
<reference evidence="2" key="1">
    <citation type="submission" date="2022-07" db="EMBL/GenBank/DDBJ databases">
        <title>Genome Sequence of Agrocybe chaxingu.</title>
        <authorList>
            <person name="Buettner E."/>
        </authorList>
    </citation>
    <scope>NUCLEOTIDE SEQUENCE</scope>
    <source>
        <strain evidence="2">MP-N11</strain>
    </source>
</reference>
<keyword evidence="3" id="KW-1185">Reference proteome</keyword>
<dbReference type="PANTHER" id="PTHR46177:SF1">
    <property type="entry name" value="INTEGRASE CATALYTIC DOMAIN-CONTAINING PROTEIN"/>
    <property type="match status" value="1"/>
</dbReference>
<gene>
    <name evidence="2" type="ORF">NLJ89_g6882</name>
</gene>
<accession>A0A9W8JXX2</accession>
<organism evidence="2 3">
    <name type="scientific">Agrocybe chaxingu</name>
    <dbReference type="NCBI Taxonomy" id="84603"/>
    <lineage>
        <taxon>Eukaryota</taxon>
        <taxon>Fungi</taxon>
        <taxon>Dikarya</taxon>
        <taxon>Basidiomycota</taxon>
        <taxon>Agaricomycotina</taxon>
        <taxon>Agaricomycetes</taxon>
        <taxon>Agaricomycetidae</taxon>
        <taxon>Agaricales</taxon>
        <taxon>Agaricineae</taxon>
        <taxon>Strophariaceae</taxon>
        <taxon>Agrocybe</taxon>
    </lineage>
</organism>
<sequence>MFSAPFLCHFAMPTDRSSRVSESGQRVLGYNQHRERPILEEYPDLLVILQGYINSQVYQKDIPDMLKTEHHIDISLRSVQNLFKKCGIKTTRRNGLTTIDVGVAILKQQEDDPLGRWGNRLIKEKLARQGIHIPRDYIARFHHTENPTGAASRHPVTRKIHHHGLWSIGPNEEWCVDGHEKILNSMGIAVWGIIDKWSRMELALWAVPNARIAQVPPALYLCLVRKIGGMPLTSTSDMGTELANFIPLVTTMRETYQPFLDERTLPAHKAVKSTSNITRERGWRPIWEKELGNVLHEYRLGYHSAGIHVGNEIHEGVSRWLWALIVQLRLNRIVHESQTHRVRYQKKVLLPSGGRREDFYKQPWKWGGEDQLIKVPTEDVDRLLDEFDDPASIQFGTDEMVTTCEKAFIAIGSPNLSAKVGWKVFKEMIDYLDD</sequence>
<dbReference type="Pfam" id="PF24764">
    <property type="entry name" value="rva_4"/>
    <property type="match status" value="1"/>
</dbReference>